<reference evidence="1" key="1">
    <citation type="submission" date="2016-10" db="EMBL/GenBank/DDBJ databases">
        <authorList>
            <person name="de Groot N.N."/>
        </authorList>
    </citation>
    <scope>NUCLEOTIDE SEQUENCE</scope>
</reference>
<dbReference type="EMBL" id="FPHB01000020">
    <property type="protein sequence ID" value="SFV52066.1"/>
    <property type="molecule type" value="Genomic_DNA"/>
</dbReference>
<dbReference type="AlphaFoldDB" id="A0A1W1BEU6"/>
<name>A0A1W1BEU6_9ZZZZ</name>
<gene>
    <name evidence="1" type="ORF">MNB_SM-7-1207</name>
</gene>
<sequence>MKAFQKPPLTLQKQLQQLQERYQVKIKDTQKALLYLQHCNYYRLRGYWLYFEQKGLDADFDAIINLYEFDKSLRDLLLSNIERVETSIKSSFAYHLTITYNNAHIHCDPSLFNNKRYYSESIKKLTEAFKNSNETYALHFKDNYYESIPPLWVNVELMTFGEISKWIRNLNIKDTKEIAKSYNLKSAKVFTSILYHLTEVRNRAAHHARVWNISFKNRFEIPKKYKTILSQEKFLLSHTLIVLKDLLDIIYPQHTLINNFFALVQKYKIPLQEMGVDRTIENRLYIATSLI</sequence>
<dbReference type="Pfam" id="PF07751">
    <property type="entry name" value="Abi_2"/>
    <property type="match status" value="1"/>
</dbReference>
<proteinExistence type="predicted"/>
<protein>
    <submittedName>
        <fullName evidence="1">Abortive infection bacteriophage resistance protein</fullName>
    </submittedName>
</protein>
<evidence type="ECO:0000313" key="1">
    <source>
        <dbReference type="EMBL" id="SFV52066.1"/>
    </source>
</evidence>
<organism evidence="1">
    <name type="scientific">hydrothermal vent metagenome</name>
    <dbReference type="NCBI Taxonomy" id="652676"/>
    <lineage>
        <taxon>unclassified sequences</taxon>
        <taxon>metagenomes</taxon>
        <taxon>ecological metagenomes</taxon>
    </lineage>
</organism>
<accession>A0A1W1BEU6</accession>
<dbReference type="InterPro" id="IPR011664">
    <property type="entry name" value="Abi_system_AbiD/AbiF-like"/>
</dbReference>